<reference evidence="1" key="1">
    <citation type="submission" date="2021-03" db="EMBL/GenBank/DDBJ databases">
        <authorList>
            <person name="Tagirdzhanova G."/>
        </authorList>
    </citation>
    <scope>NUCLEOTIDE SEQUENCE</scope>
</reference>
<proteinExistence type="predicted"/>
<organism evidence="1 2">
    <name type="scientific">Gomphillus americanus</name>
    <dbReference type="NCBI Taxonomy" id="1940652"/>
    <lineage>
        <taxon>Eukaryota</taxon>
        <taxon>Fungi</taxon>
        <taxon>Dikarya</taxon>
        <taxon>Ascomycota</taxon>
        <taxon>Pezizomycotina</taxon>
        <taxon>Lecanoromycetes</taxon>
        <taxon>OSLEUM clade</taxon>
        <taxon>Ostropomycetidae</taxon>
        <taxon>Ostropales</taxon>
        <taxon>Graphidaceae</taxon>
        <taxon>Gomphilloideae</taxon>
        <taxon>Gomphillus</taxon>
    </lineage>
</organism>
<evidence type="ECO:0000313" key="2">
    <source>
        <dbReference type="Proteomes" id="UP000664169"/>
    </source>
</evidence>
<protein>
    <submittedName>
        <fullName evidence="1">Uncharacterized protein</fullName>
    </submittedName>
</protein>
<dbReference type="PANTHER" id="PTHR10039:SF16">
    <property type="entry name" value="GPI INOSITOL-DEACYLASE"/>
    <property type="match status" value="1"/>
</dbReference>
<dbReference type="Proteomes" id="UP000664169">
    <property type="component" value="Unassembled WGS sequence"/>
</dbReference>
<sequence length="260" mass="29188">MFQSLIQPYSQFVLILNALDECPESSPSNQTCRRILLENLNNVSRISQNLKLLAISRHLHDIELQMIKLSASRKSMSAGIVNEDIKRYIANQLAQDSRLCSLSPMLKQKIEASFIENADGMFRWAYLQMKELKNVQSARPSHIIRELTETVIIDASILEGFVDFADRGKPEDVLKMFSGLIIFVDDEIELLGSIGSDTTSAMVPTSDLTATPIEQKTAENLSKDVSIDLDTVSSQNILSKREVKLAHFSVKEYLESPEIP</sequence>
<dbReference type="PANTHER" id="PTHR10039">
    <property type="entry name" value="AMELOGENIN"/>
    <property type="match status" value="1"/>
</dbReference>
<name>A0A8H3EDK5_9LECA</name>
<dbReference type="EMBL" id="CAJPDQ010000001">
    <property type="protein sequence ID" value="CAF9903522.1"/>
    <property type="molecule type" value="Genomic_DNA"/>
</dbReference>
<comment type="caution">
    <text evidence="1">The sequence shown here is derived from an EMBL/GenBank/DDBJ whole genome shotgun (WGS) entry which is preliminary data.</text>
</comment>
<evidence type="ECO:0000313" key="1">
    <source>
        <dbReference type="EMBL" id="CAF9903522.1"/>
    </source>
</evidence>
<dbReference type="OrthoDB" id="1577640at2759"/>
<keyword evidence="2" id="KW-1185">Reference proteome</keyword>
<gene>
    <name evidence="1" type="ORF">GOMPHAMPRED_000339</name>
</gene>
<accession>A0A8H3EDK5</accession>
<dbReference type="AlphaFoldDB" id="A0A8H3EDK5"/>